<gene>
    <name evidence="2" type="ORF">Pcinc_032013</name>
</gene>
<evidence type="ECO:0000313" key="2">
    <source>
        <dbReference type="EMBL" id="KAK3862091.1"/>
    </source>
</evidence>
<evidence type="ECO:0000313" key="3">
    <source>
        <dbReference type="Proteomes" id="UP001286313"/>
    </source>
</evidence>
<reference evidence="2" key="1">
    <citation type="submission" date="2023-10" db="EMBL/GenBank/DDBJ databases">
        <title>Genome assemblies of two species of porcelain crab, Petrolisthes cinctipes and Petrolisthes manimaculis (Anomura: Porcellanidae).</title>
        <authorList>
            <person name="Angst P."/>
        </authorList>
    </citation>
    <scope>NUCLEOTIDE SEQUENCE</scope>
    <source>
        <strain evidence="2">PB745_01</strain>
        <tissue evidence="2">Gill</tissue>
    </source>
</reference>
<evidence type="ECO:0000256" key="1">
    <source>
        <dbReference type="SAM" id="MobiDB-lite"/>
    </source>
</evidence>
<comment type="caution">
    <text evidence="2">The sequence shown here is derived from an EMBL/GenBank/DDBJ whole genome shotgun (WGS) entry which is preliminary data.</text>
</comment>
<accession>A0AAE1EVF0</accession>
<dbReference type="Proteomes" id="UP001286313">
    <property type="component" value="Unassembled WGS sequence"/>
</dbReference>
<dbReference type="EMBL" id="JAWQEG010004327">
    <property type="protein sequence ID" value="KAK3862091.1"/>
    <property type="molecule type" value="Genomic_DNA"/>
</dbReference>
<sequence>MAAAAPGVWGPGGAASCSGHTAACTPPDTLPTHQQTPPLGSIPHHNLSPALSLASTGDSGARDVDTGVTPKNVRFQGSC</sequence>
<keyword evidence="3" id="KW-1185">Reference proteome</keyword>
<feature type="region of interest" description="Disordered" evidence="1">
    <location>
        <begin position="1"/>
        <end position="79"/>
    </location>
</feature>
<dbReference type="AlphaFoldDB" id="A0AAE1EVF0"/>
<name>A0AAE1EVF0_PETCI</name>
<protein>
    <submittedName>
        <fullName evidence="2">Uncharacterized protein</fullName>
    </submittedName>
</protein>
<proteinExistence type="predicted"/>
<organism evidence="2 3">
    <name type="scientific">Petrolisthes cinctipes</name>
    <name type="common">Flat porcelain crab</name>
    <dbReference type="NCBI Taxonomy" id="88211"/>
    <lineage>
        <taxon>Eukaryota</taxon>
        <taxon>Metazoa</taxon>
        <taxon>Ecdysozoa</taxon>
        <taxon>Arthropoda</taxon>
        <taxon>Crustacea</taxon>
        <taxon>Multicrustacea</taxon>
        <taxon>Malacostraca</taxon>
        <taxon>Eumalacostraca</taxon>
        <taxon>Eucarida</taxon>
        <taxon>Decapoda</taxon>
        <taxon>Pleocyemata</taxon>
        <taxon>Anomura</taxon>
        <taxon>Galatheoidea</taxon>
        <taxon>Porcellanidae</taxon>
        <taxon>Petrolisthes</taxon>
    </lineage>
</organism>